<keyword evidence="2" id="KW-1185">Reference proteome</keyword>
<dbReference type="RefSeq" id="WP_346820331.1">
    <property type="nucleotide sequence ID" value="NZ_JBDKWZ010000003.1"/>
</dbReference>
<evidence type="ECO:0000313" key="1">
    <source>
        <dbReference type="EMBL" id="MEN7547543.1"/>
    </source>
</evidence>
<comment type="caution">
    <text evidence="1">The sequence shown here is derived from an EMBL/GenBank/DDBJ whole genome shotgun (WGS) entry which is preliminary data.</text>
</comment>
<evidence type="ECO:0000313" key="2">
    <source>
        <dbReference type="Proteomes" id="UP001403385"/>
    </source>
</evidence>
<organism evidence="1 2">
    <name type="scientific">Rapidithrix thailandica</name>
    <dbReference type="NCBI Taxonomy" id="413964"/>
    <lineage>
        <taxon>Bacteria</taxon>
        <taxon>Pseudomonadati</taxon>
        <taxon>Bacteroidota</taxon>
        <taxon>Cytophagia</taxon>
        <taxon>Cytophagales</taxon>
        <taxon>Flammeovirgaceae</taxon>
        <taxon>Rapidithrix</taxon>
    </lineage>
</organism>
<accession>A0AAW9S557</accession>
<dbReference type="EMBL" id="JBDKWZ010000003">
    <property type="protein sequence ID" value="MEN7547543.1"/>
    <property type="molecule type" value="Genomic_DNA"/>
</dbReference>
<name>A0AAW9S557_9BACT</name>
<reference evidence="1 2" key="1">
    <citation type="submission" date="2024-04" db="EMBL/GenBank/DDBJ databases">
        <title>Novel genus in family Flammeovirgaceae.</title>
        <authorList>
            <person name="Nguyen T.H."/>
            <person name="Vuong T.Q."/>
            <person name="Le H."/>
            <person name="Kim S.-G."/>
        </authorList>
    </citation>
    <scope>NUCLEOTIDE SEQUENCE [LARGE SCALE GENOMIC DNA]</scope>
    <source>
        <strain evidence="1 2">JCM 23209</strain>
    </source>
</reference>
<sequence>MYDGIKVNYSYVLIDDWVGHPMLEFCGVHSQKTGEIKGNKAFTKDRGLLWRLAQSQKDKGVFRLSIQGALPRFLNGGKIGYEDLSISGIRQAVALLEEYGVKAEKAILEGLEFGFNISLPYSASKVIKGFIALENRGFASLLDQRKKVGVVCAGCEYDVKVYDKSKVWNLTDNNLLRVEIKVKKMRVVQKYGVRCLDDLTKEETARKLLGWYFDTLNKVLHFDSSFKLNGLLPLQIAKLERWKNPNYWAGIDKHQRYYQRKRFDEFKVGFGGGDEYTMILEKLREKGSEKGFLCSLKNTTISPENNTLSVQQNCDHFTVKIKGENVAQALSGSRREVKTQKGSCHHCKKELVSLKQRAKFCNPKCRRKHYYLKYKAKQRKEVEIEKGNLLKVKKWKFENILLKAWVEVKREPLQIAAIDARMSKGEIWRVKKVEVYRKRGKTSIVLHTLRAKDLLRWVQEEIGRRKKRFKNQQEKERLIPSIISNMLYTIR</sequence>
<dbReference type="Proteomes" id="UP001403385">
    <property type="component" value="Unassembled WGS sequence"/>
</dbReference>
<dbReference type="AlphaFoldDB" id="A0AAW9S557"/>
<protein>
    <submittedName>
        <fullName evidence="1">Uncharacterized protein</fullName>
    </submittedName>
</protein>
<proteinExistence type="predicted"/>
<gene>
    <name evidence="1" type="ORF">AAG747_06480</name>
</gene>